<name>A0A8I1FMN8_9PSED</name>
<gene>
    <name evidence="1" type="ORF">JFT45_12480</name>
</gene>
<comment type="caution">
    <text evidence="1">The sequence shown here is derived from an EMBL/GenBank/DDBJ whole genome shotgun (WGS) entry which is preliminary data.</text>
</comment>
<organism evidence="1 2">
    <name type="scientific">Pseudomonas psychrophila</name>
    <dbReference type="NCBI Taxonomy" id="122355"/>
    <lineage>
        <taxon>Bacteria</taxon>
        <taxon>Pseudomonadati</taxon>
        <taxon>Pseudomonadota</taxon>
        <taxon>Gammaproteobacteria</taxon>
        <taxon>Pseudomonadales</taxon>
        <taxon>Pseudomonadaceae</taxon>
        <taxon>Pseudomonas</taxon>
    </lineage>
</organism>
<evidence type="ECO:0000313" key="2">
    <source>
        <dbReference type="Proteomes" id="UP000658390"/>
    </source>
</evidence>
<evidence type="ECO:0000313" key="1">
    <source>
        <dbReference type="EMBL" id="MBJ2257332.1"/>
    </source>
</evidence>
<proteinExistence type="predicted"/>
<dbReference type="SUPFAM" id="SSF53850">
    <property type="entry name" value="Periplasmic binding protein-like II"/>
    <property type="match status" value="1"/>
</dbReference>
<sequence length="172" mass="18738">MNIYTLGPAGTNCEKAAHQYMEKQHWSGQINLRTTLEDALDDLLSSPEPGVLMGCIVYPQLHELVFRHLDCLKLVDHHLMDTHDMVFATNQSHTINRIGSHPAPVSLLNQLKALGASPDIVLCTSNSEAALQCAQGSIDACITTMAAAHANKLEIARNFGPVPMGFSIHLKT</sequence>
<dbReference type="Proteomes" id="UP000658390">
    <property type="component" value="Unassembled WGS sequence"/>
</dbReference>
<dbReference type="RefSeq" id="WP_019821857.1">
    <property type="nucleotide sequence ID" value="NZ_ATLR01000007.1"/>
</dbReference>
<evidence type="ECO:0008006" key="3">
    <source>
        <dbReference type="Google" id="ProtNLM"/>
    </source>
</evidence>
<dbReference type="EMBL" id="JAEKCZ010000009">
    <property type="protein sequence ID" value="MBJ2257332.1"/>
    <property type="molecule type" value="Genomic_DNA"/>
</dbReference>
<reference evidence="1" key="1">
    <citation type="submission" date="2020-12" db="EMBL/GenBank/DDBJ databases">
        <title>Antibiotic resistance and phylogeny of Pseudomonas spp. isolated over three decades from chicken meat in the Norwegian food chain.</title>
        <authorList>
            <person name="Moen B."/>
        </authorList>
    </citation>
    <scope>NUCLEOTIDE SEQUENCE</scope>
    <source>
        <strain evidence="1">MF6762</strain>
    </source>
</reference>
<dbReference type="AlphaFoldDB" id="A0A8I1FMN8"/>
<protein>
    <recommendedName>
        <fullName evidence="3">Prephenate dehydratase</fullName>
    </recommendedName>
</protein>
<accession>A0A8I1FMN8</accession>